<proteinExistence type="predicted"/>
<organism evidence="1 2">
    <name type="scientific">Ranitomeya imitator</name>
    <name type="common">mimic poison frog</name>
    <dbReference type="NCBI Taxonomy" id="111125"/>
    <lineage>
        <taxon>Eukaryota</taxon>
        <taxon>Metazoa</taxon>
        <taxon>Chordata</taxon>
        <taxon>Craniata</taxon>
        <taxon>Vertebrata</taxon>
        <taxon>Euteleostomi</taxon>
        <taxon>Amphibia</taxon>
        <taxon>Batrachia</taxon>
        <taxon>Anura</taxon>
        <taxon>Neobatrachia</taxon>
        <taxon>Hyloidea</taxon>
        <taxon>Dendrobatidae</taxon>
        <taxon>Dendrobatinae</taxon>
        <taxon>Ranitomeya</taxon>
    </lineage>
</organism>
<protein>
    <submittedName>
        <fullName evidence="1">Uncharacterized protein</fullName>
    </submittedName>
</protein>
<evidence type="ECO:0000313" key="1">
    <source>
        <dbReference type="EMBL" id="CAJ0957383.1"/>
    </source>
</evidence>
<dbReference type="Proteomes" id="UP001176940">
    <property type="component" value="Unassembled WGS sequence"/>
</dbReference>
<gene>
    <name evidence="1" type="ORF">RIMI_LOCUS15940138</name>
</gene>
<name>A0ABN9M2Q2_9NEOB</name>
<comment type="caution">
    <text evidence="1">The sequence shown here is derived from an EMBL/GenBank/DDBJ whole genome shotgun (WGS) entry which is preliminary data.</text>
</comment>
<dbReference type="Pfam" id="PF22586">
    <property type="entry name" value="ANCHR-like_BBOX"/>
    <property type="match status" value="1"/>
</dbReference>
<dbReference type="Gene3D" id="4.10.830.40">
    <property type="match status" value="1"/>
</dbReference>
<reference evidence="1" key="1">
    <citation type="submission" date="2023-07" db="EMBL/GenBank/DDBJ databases">
        <authorList>
            <person name="Stuckert A."/>
        </authorList>
    </citation>
    <scope>NUCLEOTIDE SEQUENCE</scope>
</reference>
<accession>A0ABN9M2Q2</accession>
<dbReference type="EMBL" id="CAUEEQ010043719">
    <property type="protein sequence ID" value="CAJ0957383.1"/>
    <property type="molecule type" value="Genomic_DNA"/>
</dbReference>
<keyword evidence="2" id="KW-1185">Reference proteome</keyword>
<sequence length="91" mass="10300">MNGLFQNFTLEFIVERYRQAARAATAIMCDFCKPPVQESTKSCLDCSASFCNECFKINHPWGPSKPSMNMVPLQQASDLKCSCVLNTSRRR</sequence>
<evidence type="ECO:0000313" key="2">
    <source>
        <dbReference type="Proteomes" id="UP001176940"/>
    </source>
</evidence>